<evidence type="ECO:0000313" key="1">
    <source>
        <dbReference type="EMBL" id="GAT70684.1"/>
    </source>
</evidence>
<dbReference type="InterPro" id="IPR009351">
    <property type="entry name" value="AlkZ-like"/>
</dbReference>
<proteinExistence type="predicted"/>
<dbReference type="RefSeq" id="WP_068903145.1">
    <property type="nucleotide sequence ID" value="NZ_BDCX01000018.1"/>
</dbReference>
<dbReference type="Pfam" id="PF06224">
    <property type="entry name" value="AlkZ-like"/>
    <property type="match status" value="1"/>
</dbReference>
<sequence>MPIITPERARLMRARAQGVAGGVRDGDVAQVVGRAFAIQAQDAEAAALGLRARGARITRRDVSAAYGSALVRGWFMRGTLHAVAAHDARWLLGLLGPVFLAASRRRYAELGLDERLQEHAEDLIAEAVGADGPLTRAELTARLAALGVPPTGQAAFHLIRRTALRGRICHGPERAGEATFALLDDLVPPGGPPPPAREAAAELARRYLAAYAPASAGDFIAWSGLPAGLARQGWHALEDVAEAGIGGEVHVLPRTRLAEAEEPEREGPPDVRLLPAYDGYLVGYRTRDLSVPAAHAGRVWPGGGQIRPVVLADGLAVATWTRRERAVGVTPFGPLPPEIEAGIAEESADVARFLASGTG</sequence>
<evidence type="ECO:0008006" key="3">
    <source>
        <dbReference type="Google" id="ProtNLM"/>
    </source>
</evidence>
<organism evidence="1 2">
    <name type="scientific">Planomonospora sphaerica</name>
    <dbReference type="NCBI Taxonomy" id="161355"/>
    <lineage>
        <taxon>Bacteria</taxon>
        <taxon>Bacillati</taxon>
        <taxon>Actinomycetota</taxon>
        <taxon>Actinomycetes</taxon>
        <taxon>Streptosporangiales</taxon>
        <taxon>Streptosporangiaceae</taxon>
        <taxon>Planomonospora</taxon>
    </lineage>
</organism>
<dbReference type="Proteomes" id="UP000077701">
    <property type="component" value="Unassembled WGS sequence"/>
</dbReference>
<protein>
    <recommendedName>
        <fullName evidence="3">Winged helix DNA-binding domain-containing protein</fullName>
    </recommendedName>
</protein>
<reference evidence="2" key="2">
    <citation type="submission" date="2016-04" db="EMBL/GenBank/DDBJ databases">
        <title>Planomonospora sphaerica JCM9374 whole genome shotgun sequence.</title>
        <authorList>
            <person name="Suzuki T."/>
            <person name="Dohra H."/>
            <person name="Kodani S."/>
        </authorList>
    </citation>
    <scope>NUCLEOTIDE SEQUENCE [LARGE SCALE GENOMIC DNA]</scope>
    <source>
        <strain evidence="2">JCM 9374</strain>
    </source>
</reference>
<accession>A0A171DNP4</accession>
<dbReference type="PANTHER" id="PTHR38479:SF2">
    <property type="entry name" value="WINGED HELIX DNA-BINDING DOMAIN-CONTAINING PROTEIN"/>
    <property type="match status" value="1"/>
</dbReference>
<dbReference type="OrthoDB" id="9148135at2"/>
<dbReference type="AlphaFoldDB" id="A0A171DNP4"/>
<keyword evidence="2" id="KW-1185">Reference proteome</keyword>
<reference evidence="1 2" key="1">
    <citation type="journal article" date="2016" name="Genome Announc.">
        <title>Draft Genome Sequence of Planomonospora sphaerica JCM9374, a Rare Actinomycete.</title>
        <authorList>
            <person name="Dohra H."/>
            <person name="Suzuki T."/>
            <person name="Inoue Y."/>
            <person name="Kodani S."/>
        </authorList>
    </citation>
    <scope>NUCLEOTIDE SEQUENCE [LARGE SCALE GENOMIC DNA]</scope>
    <source>
        <strain evidence="1 2">JCM 9374</strain>
    </source>
</reference>
<gene>
    <name evidence="1" type="ORF">PS9374_06370</name>
</gene>
<dbReference type="STRING" id="161355.PS9374_06370"/>
<comment type="caution">
    <text evidence="1">The sequence shown here is derived from an EMBL/GenBank/DDBJ whole genome shotgun (WGS) entry which is preliminary data.</text>
</comment>
<evidence type="ECO:0000313" key="2">
    <source>
        <dbReference type="Proteomes" id="UP000077701"/>
    </source>
</evidence>
<dbReference type="EMBL" id="BDCX01000018">
    <property type="protein sequence ID" value="GAT70684.1"/>
    <property type="molecule type" value="Genomic_DNA"/>
</dbReference>
<dbReference type="PANTHER" id="PTHR38479">
    <property type="entry name" value="LMO0824 PROTEIN"/>
    <property type="match status" value="1"/>
</dbReference>
<name>A0A171DNP4_9ACTN</name>